<organism evidence="1 2">
    <name type="scientific">Novosphingobium clariflavum</name>
    <dbReference type="NCBI Taxonomy" id="2029884"/>
    <lineage>
        <taxon>Bacteria</taxon>
        <taxon>Pseudomonadati</taxon>
        <taxon>Pseudomonadota</taxon>
        <taxon>Alphaproteobacteria</taxon>
        <taxon>Sphingomonadales</taxon>
        <taxon>Sphingomonadaceae</taxon>
        <taxon>Novosphingobium</taxon>
    </lineage>
</organism>
<dbReference type="Proteomes" id="UP001589858">
    <property type="component" value="Unassembled WGS sequence"/>
</dbReference>
<dbReference type="EMBL" id="JBHLTM010000003">
    <property type="protein sequence ID" value="MFC0683084.1"/>
    <property type="molecule type" value="Genomic_DNA"/>
</dbReference>
<accession>A0ABV6S1H4</accession>
<name>A0ABV6S1H4_9SPHN</name>
<sequence>MSVFAGMPREQLQAALTAAQQALIELQTGKAFASVSYSQGDGAKAVTRRVTTVAECTALIAQLQSALGMRQRRRAFRFVF</sequence>
<dbReference type="RefSeq" id="WP_267220760.1">
    <property type="nucleotide sequence ID" value="NZ_JAPCWC010000008.1"/>
</dbReference>
<evidence type="ECO:0000313" key="2">
    <source>
        <dbReference type="Proteomes" id="UP001589858"/>
    </source>
</evidence>
<gene>
    <name evidence="1" type="primary">gpW</name>
    <name evidence="1" type="ORF">ACFFF8_00585</name>
</gene>
<dbReference type="Pfam" id="PF02831">
    <property type="entry name" value="gpW"/>
    <property type="match status" value="1"/>
</dbReference>
<proteinExistence type="predicted"/>
<dbReference type="InterPro" id="IPR036626">
    <property type="entry name" value="GpW_sf"/>
</dbReference>
<dbReference type="SUPFAM" id="SSF64210">
    <property type="entry name" value="Head-to-tail joining protein W, gpW"/>
    <property type="match status" value="1"/>
</dbReference>
<reference evidence="1 2" key="1">
    <citation type="submission" date="2024-09" db="EMBL/GenBank/DDBJ databases">
        <authorList>
            <person name="Sun Q."/>
            <person name="Mori K."/>
        </authorList>
    </citation>
    <scope>NUCLEOTIDE SEQUENCE [LARGE SCALE GENOMIC DNA]</scope>
    <source>
        <strain evidence="1 2">CICC 11035S</strain>
    </source>
</reference>
<dbReference type="InterPro" id="IPR004174">
    <property type="entry name" value="GpW"/>
</dbReference>
<evidence type="ECO:0000313" key="1">
    <source>
        <dbReference type="EMBL" id="MFC0683084.1"/>
    </source>
</evidence>
<keyword evidence="2" id="KW-1185">Reference proteome</keyword>
<comment type="caution">
    <text evidence="1">The sequence shown here is derived from an EMBL/GenBank/DDBJ whole genome shotgun (WGS) entry which is preliminary data.</text>
</comment>
<dbReference type="Gene3D" id="3.30.1580.10">
    <property type="entry name" value="Head-to-tail joining protein W"/>
    <property type="match status" value="1"/>
</dbReference>
<protein>
    <submittedName>
        <fullName evidence="1">GpW family head-tail joining protein</fullName>
    </submittedName>
</protein>